<evidence type="ECO:0000313" key="3">
    <source>
        <dbReference type="Proteomes" id="UP000030401"/>
    </source>
</evidence>
<reference evidence="2 3" key="1">
    <citation type="submission" date="2013-08" db="EMBL/GenBank/DDBJ databases">
        <authorList>
            <person name="Huang J."/>
            <person name="Wang G."/>
        </authorList>
    </citation>
    <scope>NUCLEOTIDE SEQUENCE [LARGE SCALE GENOMIC DNA]</scope>
    <source>
        <strain evidence="2 3">JSM 072002</strain>
    </source>
</reference>
<dbReference type="PANTHER" id="PTHR43415">
    <property type="entry name" value="SPERMIDINE N(1)-ACETYLTRANSFERASE"/>
    <property type="match status" value="1"/>
</dbReference>
<dbReference type="eggNOG" id="COG1670">
    <property type="taxonomic scope" value="Bacteria"/>
</dbReference>
<dbReference type="InterPro" id="IPR016181">
    <property type="entry name" value="Acyl_CoA_acyltransferase"/>
</dbReference>
<protein>
    <recommendedName>
        <fullName evidence="1">N-acetyltransferase domain-containing protein</fullName>
    </recommendedName>
</protein>
<dbReference type="Pfam" id="PF13302">
    <property type="entry name" value="Acetyltransf_3"/>
    <property type="match status" value="1"/>
</dbReference>
<dbReference type="RefSeq" id="WP_232306031.1">
    <property type="nucleotide sequence ID" value="NZ_AVPG01000027.1"/>
</dbReference>
<dbReference type="GO" id="GO:0016747">
    <property type="term" value="F:acyltransferase activity, transferring groups other than amino-acyl groups"/>
    <property type="evidence" value="ECO:0007669"/>
    <property type="project" value="InterPro"/>
</dbReference>
<keyword evidence="3" id="KW-1185">Reference proteome</keyword>
<name>A0A0A5G1R2_9BACI</name>
<comment type="caution">
    <text evidence="2">The sequence shown here is derived from an EMBL/GenBank/DDBJ whole genome shotgun (WGS) entry which is preliminary data.</text>
</comment>
<dbReference type="PROSITE" id="PS51186">
    <property type="entry name" value="GNAT"/>
    <property type="match status" value="1"/>
</dbReference>
<dbReference type="PANTHER" id="PTHR43415:SF5">
    <property type="entry name" value="ACETYLTRANSFERASE"/>
    <property type="match status" value="1"/>
</dbReference>
<dbReference type="SUPFAM" id="SSF55729">
    <property type="entry name" value="Acyl-CoA N-acyltransferases (Nat)"/>
    <property type="match status" value="1"/>
</dbReference>
<proteinExistence type="predicted"/>
<evidence type="ECO:0000313" key="2">
    <source>
        <dbReference type="EMBL" id="KGX85068.1"/>
    </source>
</evidence>
<evidence type="ECO:0000259" key="1">
    <source>
        <dbReference type="PROSITE" id="PS51186"/>
    </source>
</evidence>
<gene>
    <name evidence="2" type="ORF">N784_11270</name>
</gene>
<organism evidence="2 3">
    <name type="scientific">Pontibacillus litoralis JSM 072002</name>
    <dbReference type="NCBI Taxonomy" id="1385512"/>
    <lineage>
        <taxon>Bacteria</taxon>
        <taxon>Bacillati</taxon>
        <taxon>Bacillota</taxon>
        <taxon>Bacilli</taxon>
        <taxon>Bacillales</taxon>
        <taxon>Bacillaceae</taxon>
        <taxon>Pontibacillus</taxon>
    </lineage>
</organism>
<sequence length="180" mass="21529">MLLQGDNIYLNAFKEEDIETVLEWYQDPTFLRLYDALVAKPYTFKKVQEWIEETSHADNEFLFAIRTKEDNTLIGFIEMDGILWNQQTGWISIGIGNSAYHNNGYGKEALQLMLSFAFQECNLHRIQLTVFEYNEKAMRLYEKLGFVREGAYREFVHRDGKRYDMLLYGLLRREWEQRQI</sequence>
<dbReference type="InterPro" id="IPR000182">
    <property type="entry name" value="GNAT_dom"/>
</dbReference>
<feature type="domain" description="N-acetyltransferase" evidence="1">
    <location>
        <begin position="8"/>
        <end position="173"/>
    </location>
</feature>
<dbReference type="Proteomes" id="UP000030401">
    <property type="component" value="Unassembled WGS sequence"/>
</dbReference>
<dbReference type="Gene3D" id="3.40.630.30">
    <property type="match status" value="1"/>
</dbReference>
<accession>A0A0A5G1R2</accession>
<dbReference type="STRING" id="1385512.N784_11270"/>
<dbReference type="EMBL" id="AVPG01000027">
    <property type="protein sequence ID" value="KGX85068.1"/>
    <property type="molecule type" value="Genomic_DNA"/>
</dbReference>
<dbReference type="AlphaFoldDB" id="A0A0A5G1R2"/>